<organism evidence="1 2">
    <name type="scientific">Campylobacter ureolyticus</name>
    <dbReference type="NCBI Taxonomy" id="827"/>
    <lineage>
        <taxon>Bacteria</taxon>
        <taxon>Pseudomonadati</taxon>
        <taxon>Campylobacterota</taxon>
        <taxon>Epsilonproteobacteria</taxon>
        <taxon>Campylobacterales</taxon>
        <taxon>Campylobacteraceae</taxon>
        <taxon>Campylobacter</taxon>
    </lineage>
</organism>
<name>A0A2I1NA62_9BACT</name>
<dbReference type="Proteomes" id="UP000234639">
    <property type="component" value="Unassembled WGS sequence"/>
</dbReference>
<dbReference type="EMBL" id="PKHU01000004">
    <property type="protein sequence ID" value="PKZ29273.1"/>
    <property type="molecule type" value="Genomic_DNA"/>
</dbReference>
<reference evidence="1 2" key="1">
    <citation type="submission" date="2017-12" db="EMBL/GenBank/DDBJ databases">
        <title>Phylogenetic diversity of female urinary microbiome.</title>
        <authorList>
            <person name="Thomas-White K."/>
            <person name="Wolfe A.J."/>
        </authorList>
    </citation>
    <scope>NUCLEOTIDE SEQUENCE [LARGE SCALE GENOMIC DNA]</scope>
    <source>
        <strain evidence="1 2">UMB0112</strain>
    </source>
</reference>
<comment type="caution">
    <text evidence="1">The sequence shown here is derived from an EMBL/GenBank/DDBJ whole genome shotgun (WGS) entry which is preliminary data.</text>
</comment>
<sequence>MKKIVLLIFLTLNLNAFTYDELKSLYFEDINCSKYEFRKSSHKFSVDDLNKAIENNDENRILEILGSNRSLSFKNDIKGISPLTENYRTTNNILIEDMLFCADERVFKFGIYAAFVINNKNISESKTIEILNQLFDEGLGKETIFFYEDNGLLNLALANNEIKVFEYLLDKNCSIYDRLGMDIWFCFTKIFRDENIALNIKTPRSKELINLLNSQKYKTHCAFWLNLTEKVVEKGLNPNNLNYLYMTFKYLGDENSMKKLQNLGYKNDVK</sequence>
<evidence type="ECO:0000313" key="1">
    <source>
        <dbReference type="EMBL" id="PKZ29273.1"/>
    </source>
</evidence>
<gene>
    <name evidence="1" type="ORF">CYJ41_05390</name>
</gene>
<proteinExistence type="predicted"/>
<dbReference type="AlphaFoldDB" id="A0A2I1NA62"/>
<dbReference type="RefSeq" id="WP_101637290.1">
    <property type="nucleotide sequence ID" value="NZ_PKHU01000004.1"/>
</dbReference>
<accession>A0A2I1NA62</accession>
<evidence type="ECO:0000313" key="2">
    <source>
        <dbReference type="Proteomes" id="UP000234639"/>
    </source>
</evidence>
<protein>
    <submittedName>
        <fullName evidence="1">Uncharacterized protein</fullName>
    </submittedName>
</protein>